<reference evidence="3" key="1">
    <citation type="journal article" date="2011" name="Genome Res.">
        <title>Phylogeny-wide analysis of social amoeba genomes highlights ancient origins for complex intercellular communication.</title>
        <authorList>
            <person name="Heidel A.J."/>
            <person name="Lawal H.M."/>
            <person name="Felder M."/>
            <person name="Schilde C."/>
            <person name="Helps N.R."/>
            <person name="Tunggal B."/>
            <person name="Rivero F."/>
            <person name="John U."/>
            <person name="Schleicher M."/>
            <person name="Eichinger L."/>
            <person name="Platzer M."/>
            <person name="Noegel A.A."/>
            <person name="Schaap P."/>
            <person name="Gloeckner G."/>
        </authorList>
    </citation>
    <scope>NUCLEOTIDE SEQUENCE [LARGE SCALE GENOMIC DNA]</scope>
    <source>
        <strain evidence="3">SH3</strain>
    </source>
</reference>
<keyword evidence="1" id="KW-0732">Signal</keyword>
<dbReference type="GeneID" id="14866277"/>
<evidence type="ECO:0008006" key="4">
    <source>
        <dbReference type="Google" id="ProtNLM"/>
    </source>
</evidence>
<dbReference type="KEGG" id="dfa:DFA_12246"/>
<dbReference type="AlphaFoldDB" id="F4QCV0"/>
<accession>F4QCV0</accession>
<feature type="chain" id="PRO_5003313938" description="Transmembrane protein" evidence="1">
    <location>
        <begin position="23"/>
        <end position="101"/>
    </location>
</feature>
<dbReference type="EMBL" id="GL883029">
    <property type="protein sequence ID" value="EGG14474.1"/>
    <property type="molecule type" value="Genomic_DNA"/>
</dbReference>
<protein>
    <recommendedName>
        <fullName evidence="4">Transmembrane protein</fullName>
    </recommendedName>
</protein>
<dbReference type="RefSeq" id="XP_004353883.1">
    <property type="nucleotide sequence ID" value="XM_004353831.1"/>
</dbReference>
<sequence>MIKKRLSLSLFLFFFLVISSSSSIIEIKEYLTTNNNNGQCNGRFEKGSFITPNVCVNGQIFQQQEESNDDIIVSTYSTLNCTDDTNESNNIISFDTLNQVI</sequence>
<organism evidence="2 3">
    <name type="scientific">Cavenderia fasciculata</name>
    <name type="common">Slime mold</name>
    <name type="synonym">Dictyostelium fasciculatum</name>
    <dbReference type="NCBI Taxonomy" id="261658"/>
    <lineage>
        <taxon>Eukaryota</taxon>
        <taxon>Amoebozoa</taxon>
        <taxon>Evosea</taxon>
        <taxon>Eumycetozoa</taxon>
        <taxon>Dictyostelia</taxon>
        <taxon>Acytosteliales</taxon>
        <taxon>Cavenderiaceae</taxon>
        <taxon>Cavenderia</taxon>
    </lineage>
</organism>
<gene>
    <name evidence="2" type="ORF">DFA_12246</name>
</gene>
<dbReference type="Proteomes" id="UP000007797">
    <property type="component" value="Unassembled WGS sequence"/>
</dbReference>
<feature type="signal peptide" evidence="1">
    <location>
        <begin position="1"/>
        <end position="22"/>
    </location>
</feature>
<proteinExistence type="predicted"/>
<keyword evidence="3" id="KW-1185">Reference proteome</keyword>
<evidence type="ECO:0000313" key="3">
    <source>
        <dbReference type="Proteomes" id="UP000007797"/>
    </source>
</evidence>
<evidence type="ECO:0000313" key="2">
    <source>
        <dbReference type="EMBL" id="EGG14474.1"/>
    </source>
</evidence>
<name>F4QCV0_CACFS</name>
<evidence type="ECO:0000256" key="1">
    <source>
        <dbReference type="SAM" id="SignalP"/>
    </source>
</evidence>